<evidence type="ECO:0000313" key="2">
    <source>
        <dbReference type="EMBL" id="CEM48223.1"/>
    </source>
</evidence>
<proteinExistence type="predicted"/>
<dbReference type="EMBL" id="CDMZ01003970">
    <property type="protein sequence ID" value="CEM48223.1"/>
    <property type="molecule type" value="Genomic_DNA"/>
</dbReference>
<protein>
    <submittedName>
        <fullName evidence="2">Uncharacterized protein</fullName>
    </submittedName>
</protein>
<dbReference type="VEuPathDB" id="CryptoDB:Cvel_32038"/>
<gene>
    <name evidence="2" type="ORF">Cvel_32038</name>
</gene>
<feature type="compositionally biased region" description="Basic and acidic residues" evidence="1">
    <location>
        <begin position="232"/>
        <end position="245"/>
    </location>
</feature>
<reference evidence="2" key="1">
    <citation type="submission" date="2014-11" db="EMBL/GenBank/DDBJ databases">
        <authorList>
            <person name="Otto D Thomas"/>
            <person name="Naeem Raeece"/>
        </authorList>
    </citation>
    <scope>NUCLEOTIDE SEQUENCE</scope>
</reference>
<organism evidence="2">
    <name type="scientific">Chromera velia CCMP2878</name>
    <dbReference type="NCBI Taxonomy" id="1169474"/>
    <lineage>
        <taxon>Eukaryota</taxon>
        <taxon>Sar</taxon>
        <taxon>Alveolata</taxon>
        <taxon>Colpodellida</taxon>
        <taxon>Chromeraceae</taxon>
        <taxon>Chromera</taxon>
    </lineage>
</organism>
<feature type="region of interest" description="Disordered" evidence="1">
    <location>
        <begin position="143"/>
        <end position="176"/>
    </location>
</feature>
<dbReference type="AlphaFoldDB" id="A0A0G4HUT5"/>
<name>A0A0G4HUT5_9ALVE</name>
<feature type="compositionally biased region" description="Basic and acidic residues" evidence="1">
    <location>
        <begin position="162"/>
        <end position="176"/>
    </location>
</feature>
<feature type="region of interest" description="Disordered" evidence="1">
    <location>
        <begin position="232"/>
        <end position="255"/>
    </location>
</feature>
<evidence type="ECO:0000256" key="1">
    <source>
        <dbReference type="SAM" id="MobiDB-lite"/>
    </source>
</evidence>
<accession>A0A0G4HUT5</accession>
<sequence length="303" mass="32777">MQDWLSETVCVATSLYVLEKRNEEEGGVQASAVEWSLAVLRALSREGDAFSLPSDRLSAFQKLSGVLSDCLLFLPDSPSLFDPSFKETLEPLLTSLEHALSTVAQIVQRHPSAAEEAYAECPQLWTEVSACVVFLSCWMEPPSSSSSQLAGGETEGNSEGATMKREKDESEESARREQRIVVRAAAAALVAVGAATAHAAEENAESVLEALGGPPLLTAVWCLLESCKVKHERGSEKGRQEKTEEPESEGDDKERLRSLAASVIRLFWKAPAESAHHEKAELVAATRGSQGRGASTLEHEEIN</sequence>
<feature type="region of interest" description="Disordered" evidence="1">
    <location>
        <begin position="273"/>
        <end position="303"/>
    </location>
</feature>